<keyword evidence="1" id="KW-0732">Signal</keyword>
<evidence type="ECO:0000313" key="3">
    <source>
        <dbReference type="Proteomes" id="UP000887572"/>
    </source>
</evidence>
<feature type="compositionally biased region" description="Polar residues" evidence="2">
    <location>
        <begin position="123"/>
        <end position="132"/>
    </location>
</feature>
<keyword evidence="3" id="KW-1185">Reference proteome</keyword>
<sequence length="364" mass="40192">MCRSREECCYCSATTLRSTNVRNAISFRSPSISVALLLLTLIWCLHTVQCWGDSVVDAEAGTVEGRGGTFLVAAIDELFPRERRARRFPEAASRELGWRKRRYYVGRWGGGGGRRAGRRFVPVQQSEESAGSSEPDEVAKRLCGLKLTNRTKQLCGDCVPANMRQVILLDKKRGGSSSSSSSNTHAFSKERLTEMCCVQRCTDEQIRRKIPERICGPKQCFYGQFAGERGNWPIKTPRFIKMGSCISADKNDQSADQRQRAMPTAAFGRPIDKKKRGGDQKQTLSAMSSFNSSKGVGLGISMMMHQAGMLAGCTAPTSMGDLGNLRDQIRKAKAEGRTVTVMNGCVYIDYQLKAQIPPGFNLES</sequence>
<evidence type="ECO:0000256" key="1">
    <source>
        <dbReference type="ARBA" id="ARBA00022729"/>
    </source>
</evidence>
<dbReference type="WBParaSite" id="Gr19_v10_g7412.t1">
    <property type="protein sequence ID" value="Gr19_v10_g7412.t1"/>
    <property type="gene ID" value="Gr19_v10_g7412"/>
</dbReference>
<dbReference type="SUPFAM" id="SSF56994">
    <property type="entry name" value="Insulin-like"/>
    <property type="match status" value="1"/>
</dbReference>
<accession>A0A914I7A8</accession>
<name>A0A914I7A8_GLORO</name>
<dbReference type="InterPro" id="IPR036438">
    <property type="entry name" value="Insulin-like_sf"/>
</dbReference>
<dbReference type="AlphaFoldDB" id="A0A914I7A8"/>
<proteinExistence type="predicted"/>
<feature type="region of interest" description="Disordered" evidence="2">
    <location>
        <begin position="116"/>
        <end position="135"/>
    </location>
</feature>
<evidence type="ECO:0000256" key="2">
    <source>
        <dbReference type="SAM" id="MobiDB-lite"/>
    </source>
</evidence>
<protein>
    <submittedName>
        <fullName evidence="4">Uncharacterized protein</fullName>
    </submittedName>
</protein>
<dbReference type="Proteomes" id="UP000887572">
    <property type="component" value="Unplaced"/>
</dbReference>
<organism evidence="3 4">
    <name type="scientific">Globodera rostochiensis</name>
    <name type="common">Golden nematode worm</name>
    <name type="synonym">Heterodera rostochiensis</name>
    <dbReference type="NCBI Taxonomy" id="31243"/>
    <lineage>
        <taxon>Eukaryota</taxon>
        <taxon>Metazoa</taxon>
        <taxon>Ecdysozoa</taxon>
        <taxon>Nematoda</taxon>
        <taxon>Chromadorea</taxon>
        <taxon>Rhabditida</taxon>
        <taxon>Tylenchina</taxon>
        <taxon>Tylenchomorpha</taxon>
        <taxon>Tylenchoidea</taxon>
        <taxon>Heteroderidae</taxon>
        <taxon>Heteroderinae</taxon>
        <taxon>Globodera</taxon>
    </lineage>
</organism>
<evidence type="ECO:0000313" key="4">
    <source>
        <dbReference type="WBParaSite" id="Gr19_v10_g7412.t1"/>
    </source>
</evidence>
<reference evidence="4" key="1">
    <citation type="submission" date="2022-11" db="UniProtKB">
        <authorList>
            <consortium name="WormBaseParasite"/>
        </authorList>
    </citation>
    <scope>IDENTIFICATION</scope>
</reference>